<evidence type="ECO:0000256" key="6">
    <source>
        <dbReference type="ARBA" id="ARBA00022989"/>
    </source>
</evidence>
<sequence>MRRRITIFRSLHRANLIMGVERDLLFPIAIAGGLVIISSSGRWTTLLFAIILIMTGLYLARISGKADPIMTRVWKSHMKQKKHYPAKESPFPPPKSTGYKSFREKEPGLQSLLQYAVMIDDGVILCKDGSFLVGYQLTTRDTASSTDQELGGFSSSISNSIKELGDGWSLHFNCIRSPEEYYPDPSESFFADRITRAIDDERREHFRQEGRHFRTTHYLFVSWRPNFTGEKINRFFYTETGEKSSVTKIRVDEGEKAFTRFKAELQEIEDRLRISFGLHRLKDHQTETARYSELLEIICYCIAGERHPVLLPDVPMYLDVLLSCADITGGVVPRVGDKHISVLAIDGFPHESFPMMLDTLDSLSIPYRFSSRFICMDAYTASKQIDDYSKAWSQKMIGLIDKLFNKRDPRVNKDAAMMHEDAEQAKFANQMGDVGFGYYSGNVILLNEDKEVLQQNIREVRKILLTQGFGCRLETLNALEAWLGSHPGNNYANMRRVILHSLNLADILPLSTIYTGHRYCPCPFYPEKSPPLLYAATEGSTPFRLHLHVADLGHTLIFGPTGSGKSTLLSMIAAQFSRYKNGSIFCFDKGLSIYPLVTAAGGTHYEIAGDESRLAFCPLQHVESDSEQAWAEDWVTSLCTMQKVDIKPEHRAAIHDAMTQIRNSPVSHRTMSNLYHFLQHQELKNAIRHYTGMGAMGRLLDAESDSLDLAEFTVFEIEELMHLGEENLIPVLLYIFHRIEKSFKGQPALLILDEAWIMLGHPVFRQKIREWLKVLRKANCAVVLATQSLSDAHHSGILDILNESCPTKIFLPNTAANQDTQIGLYRGLGLNSTQINLITKGVPKREYYVTSPEGCRMINLALSGLALSFVGASGKEDLAAIRELQRDHGSDWPDIWLKNRNVQRRFS</sequence>
<evidence type="ECO:0000256" key="4">
    <source>
        <dbReference type="ARBA" id="ARBA00022741"/>
    </source>
</evidence>
<dbReference type="GO" id="GO:0016020">
    <property type="term" value="C:membrane"/>
    <property type="evidence" value="ECO:0007669"/>
    <property type="project" value="UniProtKB-SubCell"/>
</dbReference>
<keyword evidence="4" id="KW-0547">Nucleotide-binding</keyword>
<evidence type="ECO:0000313" key="10">
    <source>
        <dbReference type="EMBL" id="SDP36058.1"/>
    </source>
</evidence>
<evidence type="ECO:0000256" key="3">
    <source>
        <dbReference type="ARBA" id="ARBA00022692"/>
    </source>
</evidence>
<keyword evidence="6 8" id="KW-1133">Transmembrane helix</keyword>
<keyword evidence="7 8" id="KW-0472">Membrane</keyword>
<dbReference type="Pfam" id="PF01935">
    <property type="entry name" value="DUF87"/>
    <property type="match status" value="1"/>
</dbReference>
<evidence type="ECO:0000256" key="5">
    <source>
        <dbReference type="ARBA" id="ARBA00022840"/>
    </source>
</evidence>
<keyword evidence="3 8" id="KW-0812">Transmembrane</keyword>
<evidence type="ECO:0000259" key="9">
    <source>
        <dbReference type="SMART" id="SM00382"/>
    </source>
</evidence>
<evidence type="ECO:0000256" key="1">
    <source>
        <dbReference type="ARBA" id="ARBA00004370"/>
    </source>
</evidence>
<dbReference type="EMBL" id="FNJI01000017">
    <property type="protein sequence ID" value="SDP36058.1"/>
    <property type="molecule type" value="Genomic_DNA"/>
</dbReference>
<comment type="similarity">
    <text evidence="2">Belongs to the TrbE/VirB4 family.</text>
</comment>
<keyword evidence="5" id="KW-0067">ATP-binding</keyword>
<gene>
    <name evidence="10" type="ORF">SAMN05660330_02508</name>
</gene>
<dbReference type="RefSeq" id="WP_092223329.1">
    <property type="nucleotide sequence ID" value="NZ_FNJI01000017.1"/>
</dbReference>
<dbReference type="OrthoDB" id="9816422at2"/>
<evidence type="ECO:0000256" key="2">
    <source>
        <dbReference type="ARBA" id="ARBA00006512"/>
    </source>
</evidence>
<protein>
    <submittedName>
        <fullName evidence="10">Type IV secretion system protein VirB4</fullName>
    </submittedName>
</protein>
<name>A0A1H0S471_9BACT</name>
<dbReference type="InterPro" id="IPR003593">
    <property type="entry name" value="AAA+_ATPase"/>
</dbReference>
<keyword evidence="11" id="KW-1185">Reference proteome</keyword>
<dbReference type="PANTHER" id="PTHR30121:SF12">
    <property type="entry name" value="TYPE IV SECRETION SYSTEM PROTEIN CAGE"/>
    <property type="match status" value="1"/>
</dbReference>
<dbReference type="InterPro" id="IPR002789">
    <property type="entry name" value="HerA_central"/>
</dbReference>
<dbReference type="STRING" id="91360.SAMN05660330_02508"/>
<proteinExistence type="inferred from homology"/>
<dbReference type="GO" id="GO:0005524">
    <property type="term" value="F:ATP binding"/>
    <property type="evidence" value="ECO:0007669"/>
    <property type="project" value="UniProtKB-KW"/>
</dbReference>
<dbReference type="SUPFAM" id="SSF52540">
    <property type="entry name" value="P-loop containing nucleoside triphosphate hydrolases"/>
    <property type="match status" value="1"/>
</dbReference>
<evidence type="ECO:0000256" key="8">
    <source>
        <dbReference type="SAM" id="Phobius"/>
    </source>
</evidence>
<dbReference type="InterPro" id="IPR027417">
    <property type="entry name" value="P-loop_NTPase"/>
</dbReference>
<comment type="subcellular location">
    <subcellularLocation>
        <location evidence="1">Membrane</location>
    </subcellularLocation>
</comment>
<feature type="transmembrane region" description="Helical" evidence="8">
    <location>
        <begin position="20"/>
        <end position="37"/>
    </location>
</feature>
<dbReference type="NCBIfam" id="NF010404">
    <property type="entry name" value="PRK13830.1"/>
    <property type="match status" value="1"/>
</dbReference>
<dbReference type="Proteomes" id="UP000199073">
    <property type="component" value="Unassembled WGS sequence"/>
</dbReference>
<accession>A0A1H0S471</accession>
<evidence type="ECO:0000313" key="11">
    <source>
        <dbReference type="Proteomes" id="UP000199073"/>
    </source>
</evidence>
<evidence type="ECO:0000256" key="7">
    <source>
        <dbReference type="ARBA" id="ARBA00023136"/>
    </source>
</evidence>
<feature type="domain" description="AAA+ ATPase" evidence="9">
    <location>
        <begin position="551"/>
        <end position="811"/>
    </location>
</feature>
<dbReference type="SMART" id="SM00382">
    <property type="entry name" value="AAA"/>
    <property type="match status" value="1"/>
</dbReference>
<dbReference type="InterPro" id="IPR018145">
    <property type="entry name" value="CagE_TrbE_VirB_cntrl_dom"/>
</dbReference>
<dbReference type="Pfam" id="PF05101">
    <property type="entry name" value="VirB3"/>
    <property type="match status" value="1"/>
</dbReference>
<dbReference type="Pfam" id="PF03135">
    <property type="entry name" value="CagE_TrbE_VirB"/>
    <property type="match status" value="1"/>
</dbReference>
<dbReference type="PANTHER" id="PTHR30121">
    <property type="entry name" value="UNCHARACTERIZED PROTEIN YJGR-RELATED"/>
    <property type="match status" value="1"/>
</dbReference>
<dbReference type="InterPro" id="IPR007792">
    <property type="entry name" value="T4SS_VirB3/TrbD/AvhB"/>
</dbReference>
<dbReference type="AlphaFoldDB" id="A0A1H0S471"/>
<dbReference type="InterPro" id="IPR051162">
    <property type="entry name" value="T4SS_component"/>
</dbReference>
<dbReference type="Gene3D" id="3.40.50.300">
    <property type="entry name" value="P-loop containing nucleotide triphosphate hydrolases"/>
    <property type="match status" value="2"/>
</dbReference>
<reference evidence="10" key="1">
    <citation type="submission" date="2016-10" db="EMBL/GenBank/DDBJ databases">
        <authorList>
            <person name="de Groot N.N."/>
        </authorList>
    </citation>
    <scope>NUCLEOTIDE SEQUENCE [LARGE SCALE GENOMIC DNA]</scope>
    <source>
        <strain evidence="10">DSM 12130</strain>
    </source>
</reference>
<organism evidence="10 11">
    <name type="scientific">Desulforhopalus singaporensis</name>
    <dbReference type="NCBI Taxonomy" id="91360"/>
    <lineage>
        <taxon>Bacteria</taxon>
        <taxon>Pseudomonadati</taxon>
        <taxon>Thermodesulfobacteriota</taxon>
        <taxon>Desulfobulbia</taxon>
        <taxon>Desulfobulbales</taxon>
        <taxon>Desulfocapsaceae</taxon>
        <taxon>Desulforhopalus</taxon>
    </lineage>
</organism>